<sequence>IDECASGQHNCPYGCINTISSYKCGCPKGLKEGPNGDCVDINECLEDKHLCIRGVCKNTEGSFTCQCPRGYVLDKTGTKCVDVDECMMGTPCGDGGCINMPGSYNCNCKIGENFDPRQGTCMTFTLYFLTLSLTYLPQTSNVSDEETKPKPKPKLHHYAGAKEQSLSVKVKQKQVHRNTMIIRMQPALSTLRNKVHYIIVDGGDSDKFVMHEKNNISSLRLKEKVKGPQVFKIDIKCQPLSSTDEFNGEKIELDTSIIHLKIYVL</sequence>
<dbReference type="Gene3D" id="2.10.25.10">
    <property type="entry name" value="Laminin"/>
    <property type="match status" value="3"/>
</dbReference>
<dbReference type="EMBL" id="KQ416062">
    <property type="protein sequence ID" value="KOF98870.1"/>
    <property type="molecule type" value="Genomic_DNA"/>
</dbReference>
<dbReference type="PROSITE" id="PS50026">
    <property type="entry name" value="EGF_3"/>
    <property type="match status" value="1"/>
</dbReference>
<dbReference type="GO" id="GO:0005509">
    <property type="term" value="F:calcium ion binding"/>
    <property type="evidence" value="ECO:0007669"/>
    <property type="project" value="InterPro"/>
</dbReference>
<evidence type="ECO:0000256" key="4">
    <source>
        <dbReference type="ARBA" id="ARBA00022729"/>
    </source>
</evidence>
<dbReference type="GO" id="GO:0005576">
    <property type="term" value="C:extracellular region"/>
    <property type="evidence" value="ECO:0007669"/>
    <property type="project" value="UniProtKB-SubCell"/>
</dbReference>
<dbReference type="InterPro" id="IPR052235">
    <property type="entry name" value="Nephronectin_domain"/>
</dbReference>
<dbReference type="Pfam" id="PF07645">
    <property type="entry name" value="EGF_CA"/>
    <property type="match status" value="3"/>
</dbReference>
<keyword evidence="7" id="KW-0325">Glycoprotein</keyword>
<dbReference type="PANTHER" id="PTHR24050">
    <property type="entry name" value="PA14 DOMAIN-CONTAINING PROTEIN"/>
    <property type="match status" value="1"/>
</dbReference>
<proteinExistence type="predicted"/>
<keyword evidence="6" id="KW-1015">Disulfide bond</keyword>
<dbReference type="OrthoDB" id="10045365at2759"/>
<evidence type="ECO:0000256" key="1">
    <source>
        <dbReference type="ARBA" id="ARBA00004613"/>
    </source>
</evidence>
<evidence type="ECO:0000256" key="3">
    <source>
        <dbReference type="ARBA" id="ARBA00022536"/>
    </source>
</evidence>
<keyword evidence="3 8" id="KW-0245">EGF-like domain</keyword>
<dbReference type="SUPFAM" id="SSF57184">
    <property type="entry name" value="Growth factor receptor domain"/>
    <property type="match status" value="1"/>
</dbReference>
<dbReference type="InterPro" id="IPR049883">
    <property type="entry name" value="NOTCH1_EGF-like"/>
</dbReference>
<evidence type="ECO:0000256" key="6">
    <source>
        <dbReference type="ARBA" id="ARBA00023157"/>
    </source>
</evidence>
<protein>
    <recommendedName>
        <fullName evidence="9">EGF-like domain-containing protein</fullName>
    </recommendedName>
</protein>
<dbReference type="PROSITE" id="PS00010">
    <property type="entry name" value="ASX_HYDROXYL"/>
    <property type="match status" value="1"/>
</dbReference>
<name>A0A0L8ICW5_OCTBM</name>
<evidence type="ECO:0000256" key="5">
    <source>
        <dbReference type="ARBA" id="ARBA00022737"/>
    </source>
</evidence>
<dbReference type="InterPro" id="IPR001881">
    <property type="entry name" value="EGF-like_Ca-bd_dom"/>
</dbReference>
<comment type="subcellular location">
    <subcellularLocation>
        <location evidence="1">Secreted</location>
    </subcellularLocation>
</comment>
<keyword evidence="4" id="KW-0732">Signal</keyword>
<feature type="non-terminal residue" evidence="10">
    <location>
        <position position="1"/>
    </location>
</feature>
<evidence type="ECO:0000256" key="2">
    <source>
        <dbReference type="ARBA" id="ARBA00022525"/>
    </source>
</evidence>
<dbReference type="AlphaFoldDB" id="A0A0L8ICW5"/>
<keyword evidence="5" id="KW-0677">Repeat</keyword>
<evidence type="ECO:0000313" key="10">
    <source>
        <dbReference type="EMBL" id="KOF98870.1"/>
    </source>
</evidence>
<dbReference type="InterPro" id="IPR000152">
    <property type="entry name" value="EGF-type_Asp/Asn_hydroxyl_site"/>
</dbReference>
<dbReference type="InterPro" id="IPR018097">
    <property type="entry name" value="EGF_Ca-bd_CS"/>
</dbReference>
<dbReference type="PROSITE" id="PS01187">
    <property type="entry name" value="EGF_CA"/>
    <property type="match status" value="1"/>
</dbReference>
<dbReference type="STRING" id="37653.A0A0L8ICW5"/>
<reference evidence="10" key="1">
    <citation type="submission" date="2015-07" db="EMBL/GenBank/DDBJ databases">
        <title>MeaNS - Measles Nucleotide Surveillance Program.</title>
        <authorList>
            <person name="Tran T."/>
            <person name="Druce J."/>
        </authorList>
    </citation>
    <scope>NUCLEOTIDE SEQUENCE</scope>
    <source>
        <strain evidence="10">UCB-OBI-ISO-001</strain>
        <tissue evidence="10">Gonad</tissue>
    </source>
</reference>
<dbReference type="CDD" id="cd00054">
    <property type="entry name" value="EGF_CA"/>
    <property type="match status" value="2"/>
</dbReference>
<organism evidence="10">
    <name type="scientific">Octopus bimaculoides</name>
    <name type="common">California two-spotted octopus</name>
    <dbReference type="NCBI Taxonomy" id="37653"/>
    <lineage>
        <taxon>Eukaryota</taxon>
        <taxon>Metazoa</taxon>
        <taxon>Spiralia</taxon>
        <taxon>Lophotrochozoa</taxon>
        <taxon>Mollusca</taxon>
        <taxon>Cephalopoda</taxon>
        <taxon>Coleoidea</taxon>
        <taxon>Octopodiformes</taxon>
        <taxon>Octopoda</taxon>
        <taxon>Incirrata</taxon>
        <taxon>Octopodidae</taxon>
        <taxon>Octopus</taxon>
    </lineage>
</organism>
<dbReference type="InterPro" id="IPR000742">
    <property type="entry name" value="EGF"/>
</dbReference>
<dbReference type="PANTHER" id="PTHR24050:SF29">
    <property type="entry name" value="FIBULIN-1"/>
    <property type="match status" value="1"/>
</dbReference>
<dbReference type="SMART" id="SM00181">
    <property type="entry name" value="EGF"/>
    <property type="match status" value="3"/>
</dbReference>
<comment type="caution">
    <text evidence="8">Lacks conserved residue(s) required for the propagation of feature annotation.</text>
</comment>
<dbReference type="SMART" id="SM00179">
    <property type="entry name" value="EGF_CA"/>
    <property type="match status" value="3"/>
</dbReference>
<evidence type="ECO:0000259" key="9">
    <source>
        <dbReference type="PROSITE" id="PS50026"/>
    </source>
</evidence>
<accession>A0A0L8ICW5</accession>
<feature type="domain" description="EGF-like" evidence="9">
    <location>
        <begin position="40"/>
        <end position="77"/>
    </location>
</feature>
<keyword evidence="2" id="KW-0964">Secreted</keyword>
<gene>
    <name evidence="10" type="ORF">OCBIM_22022206mg</name>
</gene>
<dbReference type="InterPro" id="IPR009030">
    <property type="entry name" value="Growth_fac_rcpt_cys_sf"/>
</dbReference>
<evidence type="ECO:0000256" key="7">
    <source>
        <dbReference type="ARBA" id="ARBA00023180"/>
    </source>
</evidence>
<evidence type="ECO:0000256" key="8">
    <source>
        <dbReference type="PROSITE-ProRule" id="PRU00076"/>
    </source>
</evidence>
<dbReference type="FunFam" id="2.10.25.10:FF:000014">
    <property type="entry name" value="Latent-transforming growth factor beta-binding protein 3"/>
    <property type="match status" value="1"/>
</dbReference>